<evidence type="ECO:0000256" key="1">
    <source>
        <dbReference type="SAM" id="MobiDB-lite"/>
    </source>
</evidence>
<dbReference type="EMBL" id="JBIRYO010000008">
    <property type="protein sequence ID" value="MFI2474621.1"/>
    <property type="molecule type" value="Genomic_DNA"/>
</dbReference>
<sequence>MSSTVLDGVQTHHSKAPADPDAATAAVAAITDIVAAPSNSALAALHDQLAECSALALADSLVRALRAADLPRDEVRSIARRLTEYGTRRNAVALGIVMLGVTGDERDRELLLTLGTLGDLTLYVAVALGNSQPGRHRAVYELARRVDGWGRIHAVERLARTSDPEIKAWLLRTGFRNGVMNEYLAHLAATTGDLRDALLASAVDDELLDGAAGILAALAAYGGPAADIRHYPDALPVLIRFAELLATSAPTLTRIRSARTITRLLNNPPPDLDWSSDEITSLATQYAALLARTDWAEEVRARLAQPEGDFGFNNALACADAVGIQAYPQALAHLRLEPKNVYAWQWVSRRTPSHDVAALAELAQELLPLDEIVCGPELGRRRRGPGFNEDHIMEIVVSAVGRAAPGTGLPLVRCALSGRPTRLRRTALRTLAEWYDRDLPGQLREWVIAAAAIEPDDELRSELAALGDR</sequence>
<gene>
    <name evidence="2" type="ORF">ACH49W_14695</name>
</gene>
<reference evidence="2 3" key="1">
    <citation type="submission" date="2024-10" db="EMBL/GenBank/DDBJ databases">
        <title>The Natural Products Discovery Center: Release of the First 8490 Sequenced Strains for Exploring Actinobacteria Biosynthetic Diversity.</title>
        <authorList>
            <person name="Kalkreuter E."/>
            <person name="Kautsar S.A."/>
            <person name="Yang D."/>
            <person name="Bader C.D."/>
            <person name="Teijaro C.N."/>
            <person name="Fluegel L."/>
            <person name="Davis C.M."/>
            <person name="Simpson J.R."/>
            <person name="Lauterbach L."/>
            <person name="Steele A.D."/>
            <person name="Gui C."/>
            <person name="Meng S."/>
            <person name="Li G."/>
            <person name="Viehrig K."/>
            <person name="Ye F."/>
            <person name="Su P."/>
            <person name="Kiefer A.F."/>
            <person name="Nichols A."/>
            <person name="Cepeda A.J."/>
            <person name="Yan W."/>
            <person name="Fan B."/>
            <person name="Jiang Y."/>
            <person name="Adhikari A."/>
            <person name="Zheng C.-J."/>
            <person name="Schuster L."/>
            <person name="Cowan T.M."/>
            <person name="Smanski M.J."/>
            <person name="Chevrette M.G."/>
            <person name="De Carvalho L.P.S."/>
            <person name="Shen B."/>
        </authorList>
    </citation>
    <scope>NUCLEOTIDE SEQUENCE [LARGE SCALE GENOMIC DNA]</scope>
    <source>
        <strain evidence="2 3">NPDC019275</strain>
    </source>
</reference>
<evidence type="ECO:0000313" key="2">
    <source>
        <dbReference type="EMBL" id="MFI2474621.1"/>
    </source>
</evidence>
<proteinExistence type="predicted"/>
<keyword evidence="3" id="KW-1185">Reference proteome</keyword>
<feature type="region of interest" description="Disordered" evidence="1">
    <location>
        <begin position="1"/>
        <end position="20"/>
    </location>
</feature>
<comment type="caution">
    <text evidence="2">The sequence shown here is derived from an EMBL/GenBank/DDBJ whole genome shotgun (WGS) entry which is preliminary data.</text>
</comment>
<dbReference type="Proteomes" id="UP001611415">
    <property type="component" value="Unassembled WGS sequence"/>
</dbReference>
<protein>
    <recommendedName>
        <fullName evidence="4">HEAT repeat domain-containing protein</fullName>
    </recommendedName>
</protein>
<dbReference type="RefSeq" id="WP_397092786.1">
    <property type="nucleotide sequence ID" value="NZ_JBIRYO010000008.1"/>
</dbReference>
<name>A0ABW7X0I9_9NOCA</name>
<organism evidence="2 3">
    <name type="scientific">Nocardia xishanensis</name>
    <dbReference type="NCBI Taxonomy" id="238964"/>
    <lineage>
        <taxon>Bacteria</taxon>
        <taxon>Bacillati</taxon>
        <taxon>Actinomycetota</taxon>
        <taxon>Actinomycetes</taxon>
        <taxon>Mycobacteriales</taxon>
        <taxon>Nocardiaceae</taxon>
        <taxon>Nocardia</taxon>
    </lineage>
</organism>
<accession>A0ABW7X0I9</accession>
<evidence type="ECO:0000313" key="3">
    <source>
        <dbReference type="Proteomes" id="UP001611415"/>
    </source>
</evidence>
<evidence type="ECO:0008006" key="4">
    <source>
        <dbReference type="Google" id="ProtNLM"/>
    </source>
</evidence>